<evidence type="ECO:0000313" key="3">
    <source>
        <dbReference type="Proteomes" id="UP000463949"/>
    </source>
</evidence>
<dbReference type="AlphaFoldDB" id="A0A857GMT1"/>
<dbReference type="Gene3D" id="3.40.50.150">
    <property type="entry name" value="Vaccinia Virus protein VP39"/>
    <property type="match status" value="1"/>
</dbReference>
<dbReference type="Pfam" id="PF08241">
    <property type="entry name" value="Methyltransf_11"/>
    <property type="match status" value="1"/>
</dbReference>
<dbReference type="RefSeq" id="WP_159342831.1">
    <property type="nucleotide sequence ID" value="NZ_CP024621.1"/>
</dbReference>
<evidence type="ECO:0000259" key="1">
    <source>
        <dbReference type="Pfam" id="PF08241"/>
    </source>
</evidence>
<dbReference type="CDD" id="cd02440">
    <property type="entry name" value="AdoMet_MTases"/>
    <property type="match status" value="1"/>
</dbReference>
<feature type="domain" description="Methyltransferase type 11" evidence="1">
    <location>
        <begin position="45"/>
        <end position="132"/>
    </location>
</feature>
<dbReference type="KEGG" id="hmd:CTT34_13190"/>
<sequence>MSNASHTPPGQAWNAGRYAEHASFVPDLGTEVLRLLSPQPGQRILDVGCGDGALTERIMQLGADVVGIDASAEMVAAAQQRGVTARVIDGHQLPFDHEFDAVFSNAALHWMLDPQAVLAGIKRALKPGGRFVAEFGGHGNVAAICTALIASLQFRGISSKGRHPWYFPTTQEYTNLLQTVGFRVDSVELIPRPTPLPTGMASWLDTFATPFFHGLEEDLKDAIFDNTLNLLAHSLSDGHGNWTADYVRIRVVAHV</sequence>
<keyword evidence="2" id="KW-0808">Transferase</keyword>
<dbReference type="OrthoDB" id="9760689at2"/>
<accession>A0A857GMT1</accession>
<dbReference type="InterPro" id="IPR013216">
    <property type="entry name" value="Methyltransf_11"/>
</dbReference>
<proteinExistence type="predicted"/>
<dbReference type="GO" id="GO:0008757">
    <property type="term" value="F:S-adenosylmethionine-dependent methyltransferase activity"/>
    <property type="evidence" value="ECO:0007669"/>
    <property type="project" value="InterPro"/>
</dbReference>
<organism evidence="2 3">
    <name type="scientific">Vreelandella aquamarina</name>
    <dbReference type="NCBI Taxonomy" id="77097"/>
    <lineage>
        <taxon>Bacteria</taxon>
        <taxon>Pseudomonadati</taxon>
        <taxon>Pseudomonadota</taxon>
        <taxon>Gammaproteobacteria</taxon>
        <taxon>Oceanospirillales</taxon>
        <taxon>Halomonadaceae</taxon>
        <taxon>Vreelandella</taxon>
    </lineage>
</organism>
<dbReference type="GO" id="GO:0032259">
    <property type="term" value="P:methylation"/>
    <property type="evidence" value="ECO:0007669"/>
    <property type="project" value="UniProtKB-KW"/>
</dbReference>
<dbReference type="InterPro" id="IPR029063">
    <property type="entry name" value="SAM-dependent_MTases_sf"/>
</dbReference>
<dbReference type="PANTHER" id="PTHR43861:SF1">
    <property type="entry name" value="TRANS-ACONITATE 2-METHYLTRANSFERASE"/>
    <property type="match status" value="1"/>
</dbReference>
<reference evidence="2 3" key="1">
    <citation type="submission" date="2017-10" db="EMBL/GenBank/DDBJ databases">
        <title>Coral associated bacteria.</title>
        <authorList>
            <person name="Wang X."/>
        </authorList>
    </citation>
    <scope>NUCLEOTIDE SEQUENCE [LARGE SCALE GENOMIC DNA]</scope>
    <source>
        <strain evidence="2 3">SCSIO 43005</strain>
    </source>
</reference>
<dbReference type="Proteomes" id="UP000463949">
    <property type="component" value="Chromosome"/>
</dbReference>
<keyword evidence="2" id="KW-0489">Methyltransferase</keyword>
<dbReference type="EMBL" id="CP024621">
    <property type="protein sequence ID" value="QHD50569.1"/>
    <property type="molecule type" value="Genomic_DNA"/>
</dbReference>
<dbReference type="SUPFAM" id="SSF53335">
    <property type="entry name" value="S-adenosyl-L-methionine-dependent methyltransferases"/>
    <property type="match status" value="1"/>
</dbReference>
<dbReference type="PANTHER" id="PTHR43861">
    <property type="entry name" value="TRANS-ACONITATE 2-METHYLTRANSFERASE-RELATED"/>
    <property type="match status" value="1"/>
</dbReference>
<evidence type="ECO:0000313" key="2">
    <source>
        <dbReference type="EMBL" id="QHD50569.1"/>
    </source>
</evidence>
<protein>
    <submittedName>
        <fullName evidence="2">SAM-dependent methyltransferase</fullName>
    </submittedName>
</protein>
<gene>
    <name evidence="2" type="ORF">CTT34_13190</name>
</gene>
<name>A0A857GMT1_9GAMM</name>